<evidence type="ECO:0000313" key="3">
    <source>
        <dbReference type="Proteomes" id="UP000636479"/>
    </source>
</evidence>
<reference evidence="2" key="1">
    <citation type="submission" date="2020-05" db="EMBL/GenBank/DDBJ databases">
        <title>Mycena genomes resolve the evolution of fungal bioluminescence.</title>
        <authorList>
            <person name="Tsai I.J."/>
        </authorList>
    </citation>
    <scope>NUCLEOTIDE SEQUENCE</scope>
    <source>
        <strain evidence="2">171206Taipei</strain>
    </source>
</reference>
<keyword evidence="1" id="KW-0812">Transmembrane</keyword>
<dbReference type="RefSeq" id="XP_037221296.1">
    <property type="nucleotide sequence ID" value="XM_037361004.1"/>
</dbReference>
<feature type="transmembrane region" description="Helical" evidence="1">
    <location>
        <begin position="255"/>
        <end position="273"/>
    </location>
</feature>
<feature type="transmembrane region" description="Helical" evidence="1">
    <location>
        <begin position="219"/>
        <end position="243"/>
    </location>
</feature>
<sequence length="317" mass="34808">MTLLSSNSTLVELWFHGLYSAIVIVTLGLIYHHRGTKKIFQATIVAIPWTCSTIHATLTWWWLANAIDTNEGPNGPGLAFSLSHLPPDLAVVAQTFFALNIFLADCMFIWRCWCVWNRRSIVVLLPVIAAIIGAVLAGILIRYQLTALRASTPFVVEQTAAKFLKINTIYFSLSIATSLTTTFLIVLRIVLVQLAARATRRTPGVEGSNGQLAAKDFNFIIEILVESAMLYSVTLLTFVVFDLHKSANAIYAQNIQSQMAGLAPLLIILRIAAGQARPQKDWEGKLEMSSLKFAGAGNAQSNSEINFEPSSGRISQI</sequence>
<keyword evidence="1" id="KW-0472">Membrane</keyword>
<dbReference type="AlphaFoldDB" id="A0A8H6SWU1"/>
<protein>
    <submittedName>
        <fullName evidence="2">Uncharacterized protein</fullName>
    </submittedName>
</protein>
<feature type="transmembrane region" description="Helical" evidence="1">
    <location>
        <begin position="13"/>
        <end position="31"/>
    </location>
</feature>
<dbReference type="OrthoDB" id="3038148at2759"/>
<feature type="transmembrane region" description="Helical" evidence="1">
    <location>
        <begin position="43"/>
        <end position="63"/>
    </location>
</feature>
<feature type="transmembrane region" description="Helical" evidence="1">
    <location>
        <begin position="122"/>
        <end position="143"/>
    </location>
</feature>
<organism evidence="2 3">
    <name type="scientific">Mycena indigotica</name>
    <dbReference type="NCBI Taxonomy" id="2126181"/>
    <lineage>
        <taxon>Eukaryota</taxon>
        <taxon>Fungi</taxon>
        <taxon>Dikarya</taxon>
        <taxon>Basidiomycota</taxon>
        <taxon>Agaricomycotina</taxon>
        <taxon>Agaricomycetes</taxon>
        <taxon>Agaricomycetidae</taxon>
        <taxon>Agaricales</taxon>
        <taxon>Marasmiineae</taxon>
        <taxon>Mycenaceae</taxon>
        <taxon>Mycena</taxon>
    </lineage>
</organism>
<name>A0A8H6SWU1_9AGAR</name>
<evidence type="ECO:0000313" key="2">
    <source>
        <dbReference type="EMBL" id="KAF7306277.1"/>
    </source>
</evidence>
<accession>A0A8H6SWU1</accession>
<keyword evidence="3" id="KW-1185">Reference proteome</keyword>
<dbReference type="Proteomes" id="UP000636479">
    <property type="component" value="Unassembled WGS sequence"/>
</dbReference>
<gene>
    <name evidence="2" type="ORF">MIND_00418600</name>
</gene>
<dbReference type="EMBL" id="JACAZF010000004">
    <property type="protein sequence ID" value="KAF7306277.1"/>
    <property type="molecule type" value="Genomic_DNA"/>
</dbReference>
<evidence type="ECO:0000256" key="1">
    <source>
        <dbReference type="SAM" id="Phobius"/>
    </source>
</evidence>
<feature type="transmembrane region" description="Helical" evidence="1">
    <location>
        <begin position="169"/>
        <end position="191"/>
    </location>
</feature>
<comment type="caution">
    <text evidence="2">The sequence shown here is derived from an EMBL/GenBank/DDBJ whole genome shotgun (WGS) entry which is preliminary data.</text>
</comment>
<proteinExistence type="predicted"/>
<dbReference type="GeneID" id="59343520"/>
<feature type="transmembrane region" description="Helical" evidence="1">
    <location>
        <begin position="89"/>
        <end position="110"/>
    </location>
</feature>
<keyword evidence="1" id="KW-1133">Transmembrane helix</keyword>